<dbReference type="FunFam" id="3.40.50.20:FF:000006">
    <property type="entry name" value="Phosphoribosylamine--glycine ligase, chloroplastic"/>
    <property type="match status" value="1"/>
</dbReference>
<evidence type="ECO:0000256" key="3">
    <source>
        <dbReference type="ARBA" id="ARBA00013255"/>
    </source>
</evidence>
<accession>A0A3Q8EY14</accession>
<dbReference type="InterPro" id="IPR020561">
    <property type="entry name" value="PRibGlycinamid_synth_ATP-grasp"/>
</dbReference>
<organism evidence="16 17">
    <name type="scientific">Candidatus Kinetoplastidibacterium kentomonadis</name>
    <dbReference type="NCBI Taxonomy" id="1576550"/>
    <lineage>
        <taxon>Bacteria</taxon>
        <taxon>Pseudomonadati</taxon>
        <taxon>Pseudomonadota</taxon>
        <taxon>Betaproteobacteria</taxon>
        <taxon>Candidatus Kinetoplastidibacterium</taxon>
    </lineage>
</organism>
<keyword evidence="9" id="KW-0464">Manganese</keyword>
<dbReference type="Gene3D" id="3.30.1490.20">
    <property type="entry name" value="ATP-grasp fold, A domain"/>
    <property type="match status" value="1"/>
</dbReference>
<dbReference type="InterPro" id="IPR016185">
    <property type="entry name" value="PreATP-grasp_dom_sf"/>
</dbReference>
<evidence type="ECO:0000256" key="5">
    <source>
        <dbReference type="ARBA" id="ARBA00022723"/>
    </source>
</evidence>
<dbReference type="GO" id="GO:0004637">
    <property type="term" value="F:phosphoribosylamine-glycine ligase activity"/>
    <property type="evidence" value="ECO:0007669"/>
    <property type="project" value="UniProtKB-UniRule"/>
</dbReference>
<dbReference type="InterPro" id="IPR013815">
    <property type="entry name" value="ATP_grasp_subdomain_1"/>
</dbReference>
<evidence type="ECO:0000256" key="13">
    <source>
        <dbReference type="HAMAP-Rule" id="MF_00138"/>
    </source>
</evidence>
<comment type="pathway">
    <text evidence="2 13">Purine metabolism; IMP biosynthesis via de novo pathway; N(1)-(5-phospho-D-ribosyl)glycinamide from 5-phospho-alpha-D-ribose 1-diphosphate: step 2/2.</text>
</comment>
<evidence type="ECO:0000256" key="12">
    <source>
        <dbReference type="ARBA" id="ARBA00042864"/>
    </source>
</evidence>
<dbReference type="GO" id="GO:0005524">
    <property type="term" value="F:ATP binding"/>
    <property type="evidence" value="ECO:0007669"/>
    <property type="project" value="UniProtKB-UniRule"/>
</dbReference>
<dbReference type="PANTHER" id="PTHR43472:SF1">
    <property type="entry name" value="PHOSPHORIBOSYLAMINE--GLYCINE LIGASE, CHLOROPLASTIC"/>
    <property type="match status" value="1"/>
</dbReference>
<evidence type="ECO:0000313" key="16">
    <source>
        <dbReference type="EMBL" id="AWD32324.1"/>
    </source>
</evidence>
<dbReference type="InterPro" id="IPR020560">
    <property type="entry name" value="PRibGlycinamide_synth_C-dom"/>
</dbReference>
<evidence type="ECO:0000256" key="6">
    <source>
        <dbReference type="ARBA" id="ARBA00022741"/>
    </source>
</evidence>
<dbReference type="Gene3D" id="3.40.50.20">
    <property type="match status" value="1"/>
</dbReference>
<dbReference type="UniPathway" id="UPA00074">
    <property type="reaction ID" value="UER00125"/>
</dbReference>
<proteinExistence type="inferred from homology"/>
<dbReference type="PANTHER" id="PTHR43472">
    <property type="entry name" value="PHOSPHORIBOSYLAMINE--GLYCINE LIGASE"/>
    <property type="match status" value="1"/>
</dbReference>
<comment type="cofactor">
    <cofactor evidence="1">
        <name>Mn(2+)</name>
        <dbReference type="ChEBI" id="CHEBI:29035"/>
    </cofactor>
</comment>
<dbReference type="Proteomes" id="UP000266796">
    <property type="component" value="Chromosome"/>
</dbReference>
<dbReference type="EC" id="6.3.4.13" evidence="3 13"/>
<dbReference type="GO" id="GO:0009113">
    <property type="term" value="P:purine nucleobase biosynthetic process"/>
    <property type="evidence" value="ECO:0007669"/>
    <property type="project" value="InterPro"/>
</dbReference>
<dbReference type="GO" id="GO:0006189">
    <property type="term" value="P:'de novo' IMP biosynthetic process"/>
    <property type="evidence" value="ECO:0007669"/>
    <property type="project" value="UniProtKB-UniRule"/>
</dbReference>
<reference evidence="16 17" key="1">
    <citation type="journal article" date="2018" name="Parasitology">
        <title>The reduced genome of Candidatus Kinetoplastibacterium sorsogonicusi, the endosymbiont of Kentomonas sorsogonicus (Trypanosomatidae): loss of the haem-synthesis pathway.</title>
        <authorList>
            <person name="Silva F.M."/>
            <person name="Kostygov A.Y."/>
            <person name="Spodareva V.V."/>
            <person name="Butenko A."/>
            <person name="Tossou R."/>
            <person name="Lukes J."/>
            <person name="Yurchenko V."/>
            <person name="Alves J.M.P."/>
        </authorList>
    </citation>
    <scope>NUCLEOTIDE SEQUENCE [LARGE SCALE GENOMIC DNA]</scope>
    <source>
        <strain evidence="16 17">MF-08</strain>
    </source>
</reference>
<keyword evidence="4 13" id="KW-0436">Ligase</keyword>
<dbReference type="SUPFAM" id="SSF51246">
    <property type="entry name" value="Rudiment single hybrid motif"/>
    <property type="match status" value="1"/>
</dbReference>
<dbReference type="SUPFAM" id="SSF52440">
    <property type="entry name" value="PreATP-grasp domain"/>
    <property type="match status" value="1"/>
</dbReference>
<evidence type="ECO:0000256" key="9">
    <source>
        <dbReference type="ARBA" id="ARBA00023211"/>
    </source>
</evidence>
<dbReference type="Pfam" id="PF02844">
    <property type="entry name" value="GARS_N"/>
    <property type="match status" value="1"/>
</dbReference>
<dbReference type="Gene3D" id="3.90.600.10">
    <property type="entry name" value="Phosphoribosylglycinamide synthetase, C-terminal domain"/>
    <property type="match status" value="1"/>
</dbReference>
<evidence type="ECO:0000256" key="1">
    <source>
        <dbReference type="ARBA" id="ARBA00001936"/>
    </source>
</evidence>
<evidence type="ECO:0000256" key="11">
    <source>
        <dbReference type="ARBA" id="ARBA00042242"/>
    </source>
</evidence>
<dbReference type="RefSeq" id="WP_108673743.1">
    <property type="nucleotide sequence ID" value="NZ_CP025628.1"/>
</dbReference>
<dbReference type="EMBL" id="CP025628">
    <property type="protein sequence ID" value="AWD32324.1"/>
    <property type="molecule type" value="Genomic_DNA"/>
</dbReference>
<dbReference type="Pfam" id="PF01071">
    <property type="entry name" value="GARS_A"/>
    <property type="match status" value="1"/>
</dbReference>
<evidence type="ECO:0000256" key="14">
    <source>
        <dbReference type="PROSITE-ProRule" id="PRU00409"/>
    </source>
</evidence>
<dbReference type="InterPro" id="IPR020562">
    <property type="entry name" value="PRibGlycinamide_synth_N"/>
</dbReference>
<evidence type="ECO:0000256" key="10">
    <source>
        <dbReference type="ARBA" id="ARBA00038345"/>
    </source>
</evidence>
<dbReference type="FunFam" id="3.90.600.10:FF:000001">
    <property type="entry name" value="Trifunctional purine biosynthetic protein adenosine-3"/>
    <property type="match status" value="1"/>
</dbReference>
<dbReference type="AlphaFoldDB" id="A0A3Q8EY14"/>
<dbReference type="SMART" id="SM01209">
    <property type="entry name" value="GARS_A"/>
    <property type="match status" value="1"/>
</dbReference>
<dbReference type="SMART" id="SM01210">
    <property type="entry name" value="GARS_C"/>
    <property type="match status" value="1"/>
</dbReference>
<evidence type="ECO:0000256" key="4">
    <source>
        <dbReference type="ARBA" id="ARBA00022598"/>
    </source>
</evidence>
<dbReference type="GO" id="GO:0046872">
    <property type="term" value="F:metal ion binding"/>
    <property type="evidence" value="ECO:0007669"/>
    <property type="project" value="UniProtKB-KW"/>
</dbReference>
<dbReference type="InterPro" id="IPR037123">
    <property type="entry name" value="PRibGlycinamide_synth_C_sf"/>
</dbReference>
<comment type="catalytic activity">
    <reaction evidence="13">
        <text>5-phospho-beta-D-ribosylamine + glycine + ATP = N(1)-(5-phospho-beta-D-ribosyl)glycinamide + ADP + phosphate + H(+)</text>
        <dbReference type="Rhea" id="RHEA:17453"/>
        <dbReference type="ChEBI" id="CHEBI:15378"/>
        <dbReference type="ChEBI" id="CHEBI:30616"/>
        <dbReference type="ChEBI" id="CHEBI:43474"/>
        <dbReference type="ChEBI" id="CHEBI:57305"/>
        <dbReference type="ChEBI" id="CHEBI:58681"/>
        <dbReference type="ChEBI" id="CHEBI:143788"/>
        <dbReference type="ChEBI" id="CHEBI:456216"/>
        <dbReference type="EC" id="6.3.4.13"/>
    </reaction>
</comment>
<dbReference type="HAMAP" id="MF_00138">
    <property type="entry name" value="GARS"/>
    <property type="match status" value="1"/>
</dbReference>
<keyword evidence="5" id="KW-0479">Metal-binding</keyword>
<dbReference type="NCBIfam" id="TIGR00877">
    <property type="entry name" value="purD"/>
    <property type="match status" value="1"/>
</dbReference>
<keyword evidence="6 14" id="KW-0547">Nucleotide-binding</keyword>
<comment type="similarity">
    <text evidence="10 13">Belongs to the GARS family.</text>
</comment>
<name>A0A3Q8EY14_9PROT</name>
<dbReference type="InterPro" id="IPR011761">
    <property type="entry name" value="ATP-grasp"/>
</dbReference>
<evidence type="ECO:0000313" key="17">
    <source>
        <dbReference type="Proteomes" id="UP000266796"/>
    </source>
</evidence>
<dbReference type="Pfam" id="PF02843">
    <property type="entry name" value="GARS_C"/>
    <property type="match status" value="1"/>
</dbReference>
<protein>
    <recommendedName>
        <fullName evidence="3 13">Phosphoribosylamine--glycine ligase</fullName>
        <ecNumber evidence="3 13">6.3.4.13</ecNumber>
    </recommendedName>
    <alternativeName>
        <fullName evidence="13">GARS</fullName>
    </alternativeName>
    <alternativeName>
        <fullName evidence="11 13">Glycinamide ribonucleotide synthetase</fullName>
    </alternativeName>
    <alternativeName>
        <fullName evidence="12 13">Phosphoribosylglycinamide synthetase</fullName>
    </alternativeName>
</protein>
<keyword evidence="7 13" id="KW-0658">Purine biosynthesis</keyword>
<dbReference type="SUPFAM" id="SSF56059">
    <property type="entry name" value="Glutathione synthetase ATP-binding domain-like"/>
    <property type="match status" value="1"/>
</dbReference>
<evidence type="ECO:0000259" key="15">
    <source>
        <dbReference type="PROSITE" id="PS50975"/>
    </source>
</evidence>
<dbReference type="OrthoDB" id="9807240at2"/>
<dbReference type="Gene3D" id="3.30.470.20">
    <property type="entry name" value="ATP-grasp fold, B domain"/>
    <property type="match status" value="1"/>
</dbReference>
<dbReference type="InterPro" id="IPR011054">
    <property type="entry name" value="Rudment_hybrid_motif"/>
</dbReference>
<sequence>MKLLVIGSGGREHALVWRLSLSPRVKKIYVSPGNAGTANNDRIENISETDINDLINFAKIHNINMTIVGPEAPLAAGIVDNFREAGLKIFGPTKAAAQLESSKIFAKNFMIKHKIPTAKYACFENAVEAHNYIDNEEMPIVIKVDGLASGKGVVVAKSKEEAHDAINKFTNNFYSQNILIEEYLEGEEASFIVMSDGTNVLALATSQDHKRLLDEDLGPNTGGMGAYSPASIITPDIYNRIMRDVILPTINGMSKDGIPFTGFLYAGVMISNKLNNSAEKDIKILEFNCRIGDPEAQPIMMRMKTDLVDIFEHAINNSLDKAEIMWDRRTAVGVVIASKGYPDNPELGFPITGLPKDTDECVVFHSATKKLNNEIITSGGRVLCVTTLGDSIRIAREKAYDIISNIHFDGMQYRKDIGWRAMKSNKKNN</sequence>
<evidence type="ECO:0000256" key="2">
    <source>
        <dbReference type="ARBA" id="ARBA00005174"/>
    </source>
</evidence>
<evidence type="ECO:0000256" key="8">
    <source>
        <dbReference type="ARBA" id="ARBA00022840"/>
    </source>
</evidence>
<dbReference type="InterPro" id="IPR000115">
    <property type="entry name" value="PRibGlycinamide_synth"/>
</dbReference>
<dbReference type="PROSITE" id="PS50975">
    <property type="entry name" value="ATP_GRASP"/>
    <property type="match status" value="1"/>
</dbReference>
<keyword evidence="8 14" id="KW-0067">ATP-binding</keyword>
<feature type="domain" description="ATP-grasp" evidence="15">
    <location>
        <begin position="107"/>
        <end position="316"/>
    </location>
</feature>
<gene>
    <name evidence="13 16" type="primary">purD</name>
    <name evidence="16" type="ORF">CKSOR_00200</name>
</gene>
<dbReference type="KEGG" id="kso:CKSOR_00200"/>
<keyword evidence="17" id="KW-1185">Reference proteome</keyword>
<evidence type="ECO:0000256" key="7">
    <source>
        <dbReference type="ARBA" id="ARBA00022755"/>
    </source>
</evidence>